<accession>A0ABT1WCI8</accession>
<keyword evidence="1" id="KW-0812">Transmembrane</keyword>
<evidence type="ECO:0000313" key="3">
    <source>
        <dbReference type="Proteomes" id="UP001204142"/>
    </source>
</evidence>
<feature type="transmembrane region" description="Helical" evidence="1">
    <location>
        <begin position="63"/>
        <end position="84"/>
    </location>
</feature>
<keyword evidence="1" id="KW-0472">Membrane</keyword>
<sequence>MACLIPLSTERGLLALIFFASLLTTWYWTNYPGFLPDVPEWLGLKLVQLYGAENAEQIADLEVIVGLVVSWIFYSAIAVIFLGIRRAVAKRDVNL</sequence>
<reference evidence="2 3" key="1">
    <citation type="submission" date="2022-07" db="EMBL/GenBank/DDBJ databases">
        <authorList>
            <person name="Xamxidin M."/>
            <person name="Wu M."/>
        </authorList>
    </citation>
    <scope>NUCLEOTIDE SEQUENCE [LARGE SCALE GENOMIC DNA]</scope>
    <source>
        <strain evidence="2 3">NBRC 111650</strain>
    </source>
</reference>
<keyword evidence="3" id="KW-1185">Reference proteome</keyword>
<organism evidence="2 3">
    <name type="scientific">Limnobacter humi</name>
    <dbReference type="NCBI Taxonomy" id="1778671"/>
    <lineage>
        <taxon>Bacteria</taxon>
        <taxon>Pseudomonadati</taxon>
        <taxon>Pseudomonadota</taxon>
        <taxon>Betaproteobacteria</taxon>
        <taxon>Burkholderiales</taxon>
        <taxon>Burkholderiaceae</taxon>
        <taxon>Limnobacter</taxon>
    </lineage>
</organism>
<feature type="transmembrane region" description="Helical" evidence="1">
    <location>
        <begin position="12"/>
        <end position="29"/>
    </location>
</feature>
<dbReference type="RefSeq" id="WP_256762911.1">
    <property type="nucleotide sequence ID" value="NZ_JANIGO010000001.1"/>
</dbReference>
<gene>
    <name evidence="2" type="ORF">NQT62_02125</name>
</gene>
<proteinExistence type="predicted"/>
<protein>
    <submittedName>
        <fullName evidence="2">Uncharacterized protein</fullName>
    </submittedName>
</protein>
<evidence type="ECO:0000256" key="1">
    <source>
        <dbReference type="SAM" id="Phobius"/>
    </source>
</evidence>
<dbReference type="EMBL" id="JANIGO010000001">
    <property type="protein sequence ID" value="MCQ8895234.1"/>
    <property type="molecule type" value="Genomic_DNA"/>
</dbReference>
<evidence type="ECO:0000313" key="2">
    <source>
        <dbReference type="EMBL" id="MCQ8895234.1"/>
    </source>
</evidence>
<name>A0ABT1WCI8_9BURK</name>
<dbReference type="Proteomes" id="UP001204142">
    <property type="component" value="Unassembled WGS sequence"/>
</dbReference>
<comment type="caution">
    <text evidence="2">The sequence shown here is derived from an EMBL/GenBank/DDBJ whole genome shotgun (WGS) entry which is preliminary data.</text>
</comment>
<keyword evidence="1" id="KW-1133">Transmembrane helix</keyword>